<sequence length="1060" mass="109552">MTTRRRSALSTPRRLAVALALFGLAASVAMVVPAVPASAVPPPSAPLAAPVVGKVVGVGSATADPVLSGLSRSTTINGQSVLGSFDVSGSGSISTKDTGGCSIVRPVNDEQGIGALLTSARAGDGCVDFARAVTPYAPGGVPATTDPGLVYVPFARDGLTFAVNGASNVPGTITTEQLRAIYHCDPAMGGIRALLPGAGSGQRTLWLGMMRLADADVRRGAYPCVVDRDAGGRPLGENDGRGLDANSVMPFSIASYLAQTGATQADVTAGVHLGVLSDLGQLPVVPNAARYPGGVSFAVSTSSNIGSRMSLADLQSVYTCTVTGVTPLLPSSGDTRSAWEALLGISDDDVVAGRYPCIRPTAAANDGRGLGNDAIMPFAVGGYANQLLGIVADVRGAARLGTIDNSGTASTPPLPLLLNPAYGGGFDYHVYNAMPFATVNTSPANEVFIGPNSLVCQQPLVIAAFGFAPLDGDAEPCGSLQHDSTAPVAAAPLVRAASAAATHVDVRPTIALDHGYIPGSGTHVHARHGACALDGTFTNSFTEILSSAWVIGPHCTVTLTAWYYHYADGSTNFPSGDFHTKTISNLGALIVSHGPGFHYLAHNGVSNGAGDTLVSVDFSINDDTLGGAYGAMVTLHGQDVPGVDGLTATNRDHGVTLLWRQREGAVSYRVECFIGVGSWHYGDRCTLGGGNWVLMDTVADPSGGEVTGKNVIWRYEGVPDGQIYFFRVTPVFANGSTGNASNLIKSVPEEPYRAKHYVAMGDSYSSGTGATGYDGNQCRRSAKAYAGQLKDQLDTQDLGSYARANQGQVDIVACNGAVANNIIPGLPGSGVQGGMESWNPYAVFRNQQRAIAPDYQINMLWALRDRPVDLITLSIGGNDAGFSDVILQCALGFGGCTGGASLATYEAKLKATIDGLAPRLRSVYDAVAETGGDARVLVIGYPHIFADNGSNNCAIDNPLSWATSLGSAKMAMLNRMTDELDTVIANTVSAANEAPRPGRIDYIDTRALFQGHDTCAGGNAWINKIRWAAPFVDTASAHPNNAGWAAEAALISATYFGTGS</sequence>
<dbReference type="Pfam" id="PF12849">
    <property type="entry name" value="PBP_like_2"/>
    <property type="match status" value="1"/>
</dbReference>
<feature type="domain" description="PBP" evidence="3">
    <location>
        <begin position="104"/>
        <end position="267"/>
    </location>
</feature>
<accession>A0A8J7GE01</accession>
<dbReference type="CDD" id="cd01823">
    <property type="entry name" value="SEST_like"/>
    <property type="match status" value="1"/>
</dbReference>
<dbReference type="InterPro" id="IPR001087">
    <property type="entry name" value="GDSL"/>
</dbReference>
<gene>
    <name evidence="4" type="ORF">IW245_002120</name>
</gene>
<dbReference type="GO" id="GO:0004806">
    <property type="term" value="F:triacylglycerol lipase activity"/>
    <property type="evidence" value="ECO:0007669"/>
    <property type="project" value="TreeGrafter"/>
</dbReference>
<dbReference type="EMBL" id="JADOUF010000001">
    <property type="protein sequence ID" value="MBG6135926.1"/>
    <property type="molecule type" value="Genomic_DNA"/>
</dbReference>
<dbReference type="Gene3D" id="2.60.40.10">
    <property type="entry name" value="Immunoglobulins"/>
    <property type="match status" value="1"/>
</dbReference>
<dbReference type="InterPro" id="IPR036514">
    <property type="entry name" value="SGNH_hydro_sf"/>
</dbReference>
<dbReference type="InterPro" id="IPR024370">
    <property type="entry name" value="PBP_domain"/>
</dbReference>
<dbReference type="GO" id="GO:0005975">
    <property type="term" value="P:carbohydrate metabolic process"/>
    <property type="evidence" value="ECO:0007669"/>
    <property type="project" value="UniProtKB-ARBA"/>
</dbReference>
<comment type="caution">
    <text evidence="4">The sequence shown here is derived from an EMBL/GenBank/DDBJ whole genome shotgun (WGS) entry which is preliminary data.</text>
</comment>
<evidence type="ECO:0000256" key="1">
    <source>
        <dbReference type="PIRSR" id="PIRSR637460-1"/>
    </source>
</evidence>
<dbReference type="Pfam" id="PF00657">
    <property type="entry name" value="Lipase_GDSL"/>
    <property type="match status" value="1"/>
</dbReference>
<dbReference type="SUPFAM" id="SSF52266">
    <property type="entry name" value="SGNH hydrolase"/>
    <property type="match status" value="1"/>
</dbReference>
<keyword evidence="5" id="KW-1185">Reference proteome</keyword>
<dbReference type="SUPFAM" id="SSF53850">
    <property type="entry name" value="Periplasmic binding protein-like II"/>
    <property type="match status" value="1"/>
</dbReference>
<dbReference type="PANTHER" id="PTHR37981">
    <property type="entry name" value="LIPASE 2"/>
    <property type="match status" value="1"/>
</dbReference>
<feature type="disulfide bond" evidence="2">
    <location>
        <begin position="889"/>
        <end position="896"/>
    </location>
</feature>
<dbReference type="GO" id="GO:0019433">
    <property type="term" value="P:triglyceride catabolic process"/>
    <property type="evidence" value="ECO:0007669"/>
    <property type="project" value="TreeGrafter"/>
</dbReference>
<dbReference type="PANTHER" id="PTHR37981:SF1">
    <property type="entry name" value="SGNH HYDROLASE-TYPE ESTERASE DOMAIN-CONTAINING PROTEIN"/>
    <property type="match status" value="1"/>
</dbReference>
<organism evidence="4 5">
    <name type="scientific">Longispora fulva</name>
    <dbReference type="NCBI Taxonomy" id="619741"/>
    <lineage>
        <taxon>Bacteria</taxon>
        <taxon>Bacillati</taxon>
        <taxon>Actinomycetota</taxon>
        <taxon>Actinomycetes</taxon>
        <taxon>Micromonosporales</taxon>
        <taxon>Micromonosporaceae</taxon>
        <taxon>Longispora</taxon>
    </lineage>
</organism>
<evidence type="ECO:0000259" key="3">
    <source>
        <dbReference type="Pfam" id="PF12849"/>
    </source>
</evidence>
<protein>
    <recommendedName>
        <fullName evidence="3">PBP domain-containing protein</fullName>
    </recommendedName>
</protein>
<dbReference type="AlphaFoldDB" id="A0A8J7GE01"/>
<feature type="active site" description="Nucleophile" evidence="1">
    <location>
        <position position="763"/>
    </location>
</feature>
<proteinExistence type="predicted"/>
<dbReference type="InterPro" id="IPR037460">
    <property type="entry name" value="SEST-like"/>
</dbReference>
<name>A0A8J7GE01_9ACTN</name>
<dbReference type="Gene3D" id="3.40.50.1110">
    <property type="entry name" value="SGNH hydrolase"/>
    <property type="match status" value="1"/>
</dbReference>
<dbReference type="RefSeq" id="WP_197002976.1">
    <property type="nucleotide sequence ID" value="NZ_BONS01000001.1"/>
</dbReference>
<feature type="active site" evidence="1">
    <location>
        <position position="1038"/>
    </location>
</feature>
<evidence type="ECO:0000313" key="5">
    <source>
        <dbReference type="Proteomes" id="UP000622552"/>
    </source>
</evidence>
<keyword evidence="2" id="KW-1015">Disulfide bond</keyword>
<dbReference type="Proteomes" id="UP000622552">
    <property type="component" value="Unassembled WGS sequence"/>
</dbReference>
<feature type="disulfide bond" evidence="2">
    <location>
        <begin position="778"/>
        <end position="814"/>
    </location>
</feature>
<evidence type="ECO:0000256" key="2">
    <source>
        <dbReference type="PIRSR" id="PIRSR637460-2"/>
    </source>
</evidence>
<dbReference type="InterPro" id="IPR013783">
    <property type="entry name" value="Ig-like_fold"/>
</dbReference>
<reference evidence="4" key="1">
    <citation type="submission" date="2020-11" db="EMBL/GenBank/DDBJ databases">
        <title>Sequencing the genomes of 1000 actinobacteria strains.</title>
        <authorList>
            <person name="Klenk H.-P."/>
        </authorList>
    </citation>
    <scope>NUCLEOTIDE SEQUENCE</scope>
    <source>
        <strain evidence="4">DSM 45356</strain>
    </source>
</reference>
<evidence type="ECO:0000313" key="4">
    <source>
        <dbReference type="EMBL" id="MBG6135926.1"/>
    </source>
</evidence>